<dbReference type="GO" id="GO:0009279">
    <property type="term" value="C:cell outer membrane"/>
    <property type="evidence" value="ECO:0007669"/>
    <property type="project" value="UniProtKB-SubCell"/>
</dbReference>
<dbReference type="RefSeq" id="WP_013768457.1">
    <property type="nucleotide sequence ID" value="NC_015510.1"/>
</dbReference>
<comment type="similarity">
    <text evidence="9">Belongs to the TonB-dependent receptor family.</text>
</comment>
<dbReference type="GO" id="GO:0044718">
    <property type="term" value="P:siderophore transmembrane transport"/>
    <property type="evidence" value="ECO:0007669"/>
    <property type="project" value="TreeGrafter"/>
</dbReference>
<protein>
    <submittedName>
        <fullName evidence="13">TonB-dependent receptor plug</fullName>
    </submittedName>
</protein>
<keyword evidence="8 9" id="KW-0998">Cell outer membrane</keyword>
<dbReference type="InterPro" id="IPR010917">
    <property type="entry name" value="TonB_rcpt_CS"/>
</dbReference>
<dbReference type="STRING" id="760192.Halhy_6113"/>
<keyword evidence="5 10" id="KW-0732">Signal</keyword>
<evidence type="ECO:0000256" key="9">
    <source>
        <dbReference type="PROSITE-ProRule" id="PRU01360"/>
    </source>
</evidence>
<dbReference type="EMBL" id="CP002691">
    <property type="protein sequence ID" value="AEE53935.1"/>
    <property type="molecule type" value="Genomic_DNA"/>
</dbReference>
<evidence type="ECO:0000313" key="13">
    <source>
        <dbReference type="EMBL" id="AEE53935.1"/>
    </source>
</evidence>
<dbReference type="OrthoDB" id="9768147at2"/>
<keyword evidence="2 9" id="KW-0813">Transport</keyword>
<evidence type="ECO:0000256" key="1">
    <source>
        <dbReference type="ARBA" id="ARBA00004571"/>
    </source>
</evidence>
<feature type="signal peptide" evidence="10">
    <location>
        <begin position="1"/>
        <end position="20"/>
    </location>
</feature>
<dbReference type="SUPFAM" id="SSF56935">
    <property type="entry name" value="Porins"/>
    <property type="match status" value="1"/>
</dbReference>
<evidence type="ECO:0000256" key="5">
    <source>
        <dbReference type="ARBA" id="ARBA00022729"/>
    </source>
</evidence>
<evidence type="ECO:0000256" key="6">
    <source>
        <dbReference type="ARBA" id="ARBA00023077"/>
    </source>
</evidence>
<evidence type="ECO:0000256" key="4">
    <source>
        <dbReference type="ARBA" id="ARBA00022692"/>
    </source>
</evidence>
<dbReference type="Gene3D" id="2.40.170.20">
    <property type="entry name" value="TonB-dependent receptor, beta-barrel domain"/>
    <property type="match status" value="1"/>
</dbReference>
<dbReference type="Gene3D" id="2.170.130.10">
    <property type="entry name" value="TonB-dependent receptor, plug domain"/>
    <property type="match status" value="1"/>
</dbReference>
<dbReference type="InterPro" id="IPR057601">
    <property type="entry name" value="Oar-like_b-barrel"/>
</dbReference>
<feature type="domain" description="TonB-dependent receptor plug" evidence="11">
    <location>
        <begin position="138"/>
        <end position="231"/>
    </location>
</feature>
<evidence type="ECO:0000256" key="3">
    <source>
        <dbReference type="ARBA" id="ARBA00022452"/>
    </source>
</evidence>
<evidence type="ECO:0000259" key="12">
    <source>
        <dbReference type="Pfam" id="PF25183"/>
    </source>
</evidence>
<dbReference type="GO" id="GO:0015344">
    <property type="term" value="F:siderophore uptake transmembrane transporter activity"/>
    <property type="evidence" value="ECO:0007669"/>
    <property type="project" value="TreeGrafter"/>
</dbReference>
<dbReference type="Pfam" id="PF07715">
    <property type="entry name" value="Plug"/>
    <property type="match status" value="1"/>
</dbReference>
<evidence type="ECO:0000256" key="10">
    <source>
        <dbReference type="SAM" id="SignalP"/>
    </source>
</evidence>
<dbReference type="InterPro" id="IPR039426">
    <property type="entry name" value="TonB-dep_rcpt-like"/>
</dbReference>
<dbReference type="PROSITE" id="PS52016">
    <property type="entry name" value="TONB_DEPENDENT_REC_3"/>
    <property type="match status" value="1"/>
</dbReference>
<dbReference type="InterPro" id="IPR012910">
    <property type="entry name" value="Plug_dom"/>
</dbReference>
<dbReference type="HOGENOM" id="CLU_006298_0_0_10"/>
<evidence type="ECO:0000256" key="7">
    <source>
        <dbReference type="ARBA" id="ARBA00023136"/>
    </source>
</evidence>
<reference evidence="13 14" key="1">
    <citation type="journal article" date="2011" name="Stand. Genomic Sci.">
        <title>Complete genome sequence of Haliscomenobacter hydrossis type strain (O).</title>
        <authorList>
            <consortium name="US DOE Joint Genome Institute (JGI-PGF)"/>
            <person name="Daligault H."/>
            <person name="Lapidus A."/>
            <person name="Zeytun A."/>
            <person name="Nolan M."/>
            <person name="Lucas S."/>
            <person name="Del Rio T.G."/>
            <person name="Tice H."/>
            <person name="Cheng J.F."/>
            <person name="Tapia R."/>
            <person name="Han C."/>
            <person name="Goodwin L."/>
            <person name="Pitluck S."/>
            <person name="Liolios K."/>
            <person name="Pagani I."/>
            <person name="Ivanova N."/>
            <person name="Huntemann M."/>
            <person name="Mavromatis K."/>
            <person name="Mikhailova N."/>
            <person name="Pati A."/>
            <person name="Chen A."/>
            <person name="Palaniappan K."/>
            <person name="Land M."/>
            <person name="Hauser L."/>
            <person name="Brambilla E.M."/>
            <person name="Rohde M."/>
            <person name="Verbarg S."/>
            <person name="Goker M."/>
            <person name="Bristow J."/>
            <person name="Eisen J.A."/>
            <person name="Markowitz V."/>
            <person name="Hugenholtz P."/>
            <person name="Kyrpides N.C."/>
            <person name="Klenk H.P."/>
            <person name="Woyke T."/>
        </authorList>
    </citation>
    <scope>NUCLEOTIDE SEQUENCE [LARGE SCALE GENOMIC DNA]</scope>
    <source>
        <strain evidence="14">ATCC 27775 / DSM 1100 / LMG 10767 / O</strain>
    </source>
</reference>
<dbReference type="PANTHER" id="PTHR30069:SF29">
    <property type="entry name" value="HEMOGLOBIN AND HEMOGLOBIN-HAPTOGLOBIN-BINDING PROTEIN 1-RELATED"/>
    <property type="match status" value="1"/>
</dbReference>
<organism evidence="13 14">
    <name type="scientific">Haliscomenobacter hydrossis (strain ATCC 27775 / DSM 1100 / LMG 10767 / O)</name>
    <dbReference type="NCBI Taxonomy" id="760192"/>
    <lineage>
        <taxon>Bacteria</taxon>
        <taxon>Pseudomonadati</taxon>
        <taxon>Bacteroidota</taxon>
        <taxon>Saprospiria</taxon>
        <taxon>Saprospirales</taxon>
        <taxon>Haliscomenobacteraceae</taxon>
        <taxon>Haliscomenobacter</taxon>
    </lineage>
</organism>
<dbReference type="eggNOG" id="COG4771">
    <property type="taxonomic scope" value="Bacteria"/>
</dbReference>
<keyword evidence="4 9" id="KW-0812">Transmembrane</keyword>
<dbReference type="PANTHER" id="PTHR30069">
    <property type="entry name" value="TONB-DEPENDENT OUTER MEMBRANE RECEPTOR"/>
    <property type="match status" value="1"/>
</dbReference>
<keyword evidence="14" id="KW-1185">Reference proteome</keyword>
<dbReference type="InterPro" id="IPR036942">
    <property type="entry name" value="Beta-barrel_TonB_sf"/>
</dbReference>
<keyword evidence="6" id="KW-0798">TonB box</keyword>
<keyword evidence="3 9" id="KW-1134">Transmembrane beta strand</keyword>
<dbReference type="AlphaFoldDB" id="F4L2L7"/>
<evidence type="ECO:0000256" key="8">
    <source>
        <dbReference type="ARBA" id="ARBA00023237"/>
    </source>
</evidence>
<name>F4L2L7_HALH1</name>
<dbReference type="PROSITE" id="PS01156">
    <property type="entry name" value="TONB_DEPENDENT_REC_2"/>
    <property type="match status" value="1"/>
</dbReference>
<evidence type="ECO:0000313" key="14">
    <source>
        <dbReference type="Proteomes" id="UP000008461"/>
    </source>
</evidence>
<keyword evidence="13" id="KW-0675">Receptor</keyword>
<comment type="subcellular location">
    <subcellularLocation>
        <location evidence="1 9">Cell outer membrane</location>
        <topology evidence="1 9">Multi-pass membrane protein</topology>
    </subcellularLocation>
</comment>
<accession>F4L2L7</accession>
<dbReference type="Pfam" id="PF25183">
    <property type="entry name" value="OMP_b-brl_4"/>
    <property type="match status" value="3"/>
</dbReference>
<feature type="chain" id="PRO_5003312440" evidence="10">
    <location>
        <begin position="21"/>
        <end position="998"/>
    </location>
</feature>
<evidence type="ECO:0000256" key="2">
    <source>
        <dbReference type="ARBA" id="ARBA00022448"/>
    </source>
</evidence>
<dbReference type="Proteomes" id="UP000008461">
    <property type="component" value="Chromosome"/>
</dbReference>
<reference key="2">
    <citation type="submission" date="2011-04" db="EMBL/GenBank/DDBJ databases">
        <title>Complete sequence of chromosome of Haliscomenobacter hydrossis DSM 1100.</title>
        <authorList>
            <consortium name="US DOE Joint Genome Institute (JGI-PGF)"/>
            <person name="Lucas S."/>
            <person name="Han J."/>
            <person name="Lapidus A."/>
            <person name="Bruce D."/>
            <person name="Goodwin L."/>
            <person name="Pitluck S."/>
            <person name="Peters L."/>
            <person name="Kyrpides N."/>
            <person name="Mavromatis K."/>
            <person name="Ivanova N."/>
            <person name="Ovchinnikova G."/>
            <person name="Pagani I."/>
            <person name="Daligault H."/>
            <person name="Detter J.C."/>
            <person name="Han C."/>
            <person name="Land M."/>
            <person name="Hauser L."/>
            <person name="Markowitz V."/>
            <person name="Cheng J.-F."/>
            <person name="Hugenholtz P."/>
            <person name="Woyke T."/>
            <person name="Wu D."/>
            <person name="Verbarg S."/>
            <person name="Frueling A."/>
            <person name="Brambilla E."/>
            <person name="Klenk H.-P."/>
            <person name="Eisen J.A."/>
        </authorList>
    </citation>
    <scope>NUCLEOTIDE SEQUENCE</scope>
    <source>
        <strain>DSM 1100</strain>
    </source>
</reference>
<gene>
    <name evidence="13" type="ordered locus">Halhy_6113</name>
</gene>
<dbReference type="KEGG" id="hhy:Halhy_6113"/>
<proteinExistence type="inferred from homology"/>
<feature type="domain" description="TonB-dependent transporter Oar-like beta-barrel" evidence="12">
    <location>
        <begin position="327"/>
        <end position="566"/>
    </location>
</feature>
<evidence type="ECO:0000259" key="11">
    <source>
        <dbReference type="Pfam" id="PF07715"/>
    </source>
</evidence>
<keyword evidence="7 9" id="KW-0472">Membrane</keyword>
<feature type="domain" description="TonB-dependent transporter Oar-like beta-barrel" evidence="12">
    <location>
        <begin position="238"/>
        <end position="308"/>
    </location>
</feature>
<dbReference type="InterPro" id="IPR037066">
    <property type="entry name" value="Plug_dom_sf"/>
</dbReference>
<feature type="domain" description="TonB-dependent transporter Oar-like beta-barrel" evidence="12">
    <location>
        <begin position="571"/>
        <end position="862"/>
    </location>
</feature>
<sequence length="998" mass="111143">MKKTLLLLTLVTVFCSGLLAQSSIQVKVSSLLEDLPIVDKWIYLNSAAGQQAVDSARTDAKGMAIFAGLTMGKTYFIYSLDDKVYQAAMLSDIKAKEGALDVNFNLPNQRIASIGEILISSTSLVRMNTENAAVSGQLKKDELQRLPIEGRDVTRSLFRLPNVTVAILGYAEGPNISINGLNGIFTNYLIDGMDNNERFLGNMKFNTPVGFVENITVLTNNYSAEWGNTSNGIVNVLSRSGTNDWTGEAFYLTRPGSIVDAPSSFATLDLYGNPVKDGFQRHQIGASLGGPITKDKTFFYFNLEQTYDFKDNLLNVAQLGVNEIVQGRNNFTYGSAKVDHIWSPNLRTSVRGQLGRFYNQRQGGGLEGGILFPSASSAQDNDTYLFAIKNQYKIGSKISGELNYQHSYFRWNYRQPVNETTPSVTVQNPAGTAIAIVGQSGAIFDDFEYTHQVQNKWVYRQGKHLFKAGLEWITSDFQLLGGGNPYGTYTVRLTDQQLTDLRNLGKGANLNVQDLPTNVNVRTYDVELRPTSFGAVQNVFSAYLEDQWSLNRRLNVSLGLRWDYDDLSKAGGTRGDFNNLGPRTSFNYKLDQRSVIRGGYGIYYDKIKYSVYSDNLQFSSNSADFKKQLGMLQQLGLLSPDADLNRVTFPGNIRATAANAAFLQGPNFEELQARREEQFSNNLRIMNPNGFQNPYSHQYALGYQRKLTDEQLFLFDAVHTRTNNLYIIRNLNAASAWPSDNAATFKVRTQAVADLTRPVPINRDAAGFYTVAPGNDTLRGIARNVFVSETAGIARYTALNFMLQKSIGDDKIGYRFLYTLSWTKSNTSSINTRAQDANDFEAEYAWDENDRRHVMSAVILYQPLKGLLISPTALIQSGQPVTRVADATVFGTTDLNGDGESFGLPADRWPGEPKSGDRLPGATTFDLSIRYQLTLKGTQRIEFSSDIFNILNAQNWSGYNTTRTVSNLSQIGPKSSNTYRLYSASPPRQFQFGVRYLF</sequence>